<sequence length="108" mass="11945">MRAAWIALFYSPVRARYVGNGYREARRVRDAAVFLGERAPMPLTVEDEVVFAGADGQEVRARVRRLAEARGPSSLIWYSPRRPDRVSAAGPLGWIGVAAAVLSMLLLF</sequence>
<organism evidence="2 3">
    <name type="scientific">Sphingomonas lenta</name>
    <dbReference type="NCBI Taxonomy" id="1141887"/>
    <lineage>
        <taxon>Bacteria</taxon>
        <taxon>Pseudomonadati</taxon>
        <taxon>Pseudomonadota</taxon>
        <taxon>Alphaproteobacteria</taxon>
        <taxon>Sphingomonadales</taxon>
        <taxon>Sphingomonadaceae</taxon>
        <taxon>Sphingomonas</taxon>
    </lineage>
</organism>
<dbReference type="EMBL" id="NSLI01000007">
    <property type="protein sequence ID" value="PAX06371.1"/>
    <property type="molecule type" value="Genomic_DNA"/>
</dbReference>
<protein>
    <submittedName>
        <fullName evidence="2">Uncharacterized protein</fullName>
    </submittedName>
</protein>
<evidence type="ECO:0000313" key="2">
    <source>
        <dbReference type="EMBL" id="PAX06371.1"/>
    </source>
</evidence>
<keyword evidence="1" id="KW-1133">Transmembrane helix</keyword>
<reference evidence="3" key="1">
    <citation type="submission" date="2017-09" db="EMBL/GenBank/DDBJ databases">
        <authorList>
            <person name="Feng G."/>
            <person name="Zhu H."/>
        </authorList>
    </citation>
    <scope>NUCLEOTIDE SEQUENCE [LARGE SCALE GENOMIC DNA]</scope>
    <source>
        <strain evidence="3">1PNM-20</strain>
    </source>
</reference>
<evidence type="ECO:0000256" key="1">
    <source>
        <dbReference type="SAM" id="Phobius"/>
    </source>
</evidence>
<keyword evidence="1" id="KW-0472">Membrane</keyword>
<proteinExistence type="predicted"/>
<gene>
    <name evidence="2" type="ORF">CKY28_17355</name>
</gene>
<keyword evidence="3" id="KW-1185">Reference proteome</keyword>
<name>A0A2A2SBH2_9SPHN</name>
<dbReference type="RefSeq" id="WP_095999662.1">
    <property type="nucleotide sequence ID" value="NZ_NSLI01000007.1"/>
</dbReference>
<dbReference type="Proteomes" id="UP000218151">
    <property type="component" value="Unassembled WGS sequence"/>
</dbReference>
<dbReference type="AlphaFoldDB" id="A0A2A2SBH2"/>
<keyword evidence="1" id="KW-0812">Transmembrane</keyword>
<evidence type="ECO:0000313" key="3">
    <source>
        <dbReference type="Proteomes" id="UP000218151"/>
    </source>
</evidence>
<feature type="transmembrane region" description="Helical" evidence="1">
    <location>
        <begin position="88"/>
        <end position="107"/>
    </location>
</feature>
<comment type="caution">
    <text evidence="2">The sequence shown here is derived from an EMBL/GenBank/DDBJ whole genome shotgun (WGS) entry which is preliminary data.</text>
</comment>
<accession>A0A2A2SBH2</accession>